<dbReference type="EMBL" id="JADYXP020000013">
    <property type="protein sequence ID" value="KAL0111947.1"/>
    <property type="molecule type" value="Genomic_DNA"/>
</dbReference>
<name>A0AAW2F8Z5_9HYME</name>
<protein>
    <submittedName>
        <fullName evidence="1">Uncharacterized protein</fullName>
    </submittedName>
</protein>
<sequence>MRFKKTGVSCYLSGASSSSQSVWNWDAVLQNSRRKRTRRKDRWEVRDYRVEKTKGGLFQWIAVIGVPATIRIRRAWTFNYIYRAPRTLARYNNDDSLARRDPRFDAAAIAYIRAPFSFLAFRLCSFHPV</sequence>
<evidence type="ECO:0000313" key="1">
    <source>
        <dbReference type="EMBL" id="KAL0111947.1"/>
    </source>
</evidence>
<comment type="caution">
    <text evidence="1">The sequence shown here is derived from an EMBL/GenBank/DDBJ whole genome shotgun (WGS) entry which is preliminary data.</text>
</comment>
<organism evidence="1 2">
    <name type="scientific">Cardiocondyla obscurior</name>
    <dbReference type="NCBI Taxonomy" id="286306"/>
    <lineage>
        <taxon>Eukaryota</taxon>
        <taxon>Metazoa</taxon>
        <taxon>Ecdysozoa</taxon>
        <taxon>Arthropoda</taxon>
        <taxon>Hexapoda</taxon>
        <taxon>Insecta</taxon>
        <taxon>Pterygota</taxon>
        <taxon>Neoptera</taxon>
        <taxon>Endopterygota</taxon>
        <taxon>Hymenoptera</taxon>
        <taxon>Apocrita</taxon>
        <taxon>Aculeata</taxon>
        <taxon>Formicoidea</taxon>
        <taxon>Formicidae</taxon>
        <taxon>Myrmicinae</taxon>
        <taxon>Cardiocondyla</taxon>
    </lineage>
</organism>
<proteinExistence type="predicted"/>
<dbReference type="AlphaFoldDB" id="A0AAW2F8Z5"/>
<gene>
    <name evidence="1" type="ORF">PUN28_013279</name>
</gene>
<evidence type="ECO:0000313" key="2">
    <source>
        <dbReference type="Proteomes" id="UP001430953"/>
    </source>
</evidence>
<keyword evidence="2" id="KW-1185">Reference proteome</keyword>
<dbReference type="Proteomes" id="UP001430953">
    <property type="component" value="Unassembled WGS sequence"/>
</dbReference>
<reference evidence="1 2" key="1">
    <citation type="submission" date="2023-03" db="EMBL/GenBank/DDBJ databases">
        <title>High recombination rates correlate with genetic variation in Cardiocondyla obscurior ants.</title>
        <authorList>
            <person name="Errbii M."/>
        </authorList>
    </citation>
    <scope>NUCLEOTIDE SEQUENCE [LARGE SCALE GENOMIC DNA]</scope>
    <source>
        <strain evidence="1">Alpha-2009</strain>
        <tissue evidence="1">Whole body</tissue>
    </source>
</reference>
<accession>A0AAW2F8Z5</accession>